<protein>
    <submittedName>
        <fullName evidence="1">Uncharacterized protein</fullName>
    </submittedName>
</protein>
<dbReference type="InterPro" id="IPR056209">
    <property type="entry name" value="SU10_adaptor"/>
</dbReference>
<sequence length="214" mass="24292">MTTLGDMIDRIADELSRDDLRTQTADAIRSAVNHYGGEPWWFNEVAAYTITTTPLTELYPLPADFEHVENYNVIIGGNMIGIDQQAYDTISTWQTNNIFGQPTDFAIFQEKLDLYPIPNEAFVTVLSYIATVSTLTSTACTNAMMTYGEELIRSRARSDVRINFLRDEGDTSEYLALASTGEDFYSRRERSAYRSLRARSTRRVSDGKVRTTEF</sequence>
<name>A0A6J5RL78_9CAUD</name>
<evidence type="ECO:0000313" key="1">
    <source>
        <dbReference type="EMBL" id="CAB4192534.1"/>
    </source>
</evidence>
<reference evidence="1" key="1">
    <citation type="submission" date="2020-05" db="EMBL/GenBank/DDBJ databases">
        <authorList>
            <person name="Chiriac C."/>
            <person name="Salcher M."/>
            <person name="Ghai R."/>
            <person name="Kavagutti S V."/>
        </authorList>
    </citation>
    <scope>NUCLEOTIDE SEQUENCE</scope>
</reference>
<gene>
    <name evidence="1" type="ORF">UFOVP1244_36</name>
</gene>
<dbReference type="EMBL" id="LR797181">
    <property type="protein sequence ID" value="CAB4192534.1"/>
    <property type="molecule type" value="Genomic_DNA"/>
</dbReference>
<proteinExistence type="predicted"/>
<dbReference type="Pfam" id="PF24175">
    <property type="entry name" value="SU10_adaptor"/>
    <property type="match status" value="1"/>
</dbReference>
<organism evidence="1">
    <name type="scientific">uncultured Caudovirales phage</name>
    <dbReference type="NCBI Taxonomy" id="2100421"/>
    <lineage>
        <taxon>Viruses</taxon>
        <taxon>Duplodnaviria</taxon>
        <taxon>Heunggongvirae</taxon>
        <taxon>Uroviricota</taxon>
        <taxon>Caudoviricetes</taxon>
        <taxon>Peduoviridae</taxon>
        <taxon>Maltschvirus</taxon>
        <taxon>Maltschvirus maltsch</taxon>
    </lineage>
</organism>
<accession>A0A6J5RL78</accession>